<reference evidence="1 2" key="1">
    <citation type="journal article" date="2019" name="Nat. Microbiol.">
        <title>Mediterranean grassland soil C-N compound turnover is dependent on rainfall and depth, and is mediated by genomically divergent microorganisms.</title>
        <authorList>
            <person name="Diamond S."/>
            <person name="Andeer P.F."/>
            <person name="Li Z."/>
            <person name="Crits-Christoph A."/>
            <person name="Burstein D."/>
            <person name="Anantharaman K."/>
            <person name="Lane K.R."/>
            <person name="Thomas B.C."/>
            <person name="Pan C."/>
            <person name="Northen T.R."/>
            <person name="Banfield J.F."/>
        </authorList>
    </citation>
    <scope>NUCLEOTIDE SEQUENCE [LARGE SCALE GENOMIC DNA]</scope>
    <source>
        <strain evidence="1">NP_7</strain>
    </source>
</reference>
<keyword evidence="1" id="KW-0489">Methyltransferase</keyword>
<dbReference type="PANTHER" id="PTHR11265:SF0">
    <property type="entry name" value="12S RRNA N4-METHYLCYTIDINE METHYLTRANSFERASE"/>
    <property type="match status" value="1"/>
</dbReference>
<keyword evidence="1" id="KW-0808">Transferase</keyword>
<dbReference type="InterPro" id="IPR029063">
    <property type="entry name" value="SAM-dependent_MTases_sf"/>
</dbReference>
<protein>
    <submittedName>
        <fullName evidence="1">16S rRNA (Cytosine(1402)-N(4))-methyltransferase</fullName>
        <ecNumber evidence="1">2.1.1.199</ecNumber>
    </submittedName>
</protein>
<dbReference type="EMBL" id="VBAO01000453">
    <property type="protein sequence ID" value="TMI77540.1"/>
    <property type="molecule type" value="Genomic_DNA"/>
</dbReference>
<dbReference type="Proteomes" id="UP000320048">
    <property type="component" value="Unassembled WGS sequence"/>
</dbReference>
<evidence type="ECO:0000313" key="1">
    <source>
        <dbReference type="EMBL" id="TMI77540.1"/>
    </source>
</evidence>
<dbReference type="SUPFAM" id="SSF53335">
    <property type="entry name" value="S-adenosyl-L-methionine-dependent methyltransferases"/>
    <property type="match status" value="1"/>
</dbReference>
<dbReference type="GO" id="GO:0071424">
    <property type="term" value="F:rRNA (cytosine-N4-)-methyltransferase activity"/>
    <property type="evidence" value="ECO:0007669"/>
    <property type="project" value="TreeGrafter"/>
</dbReference>
<dbReference type="InterPro" id="IPR002903">
    <property type="entry name" value="RsmH"/>
</dbReference>
<sequence length="141" mass="15258">MVVLWMNPTAKRDTGAHVPVLLEEVLTYLAPRPGAVIVDATVGEGGHAEAILKRIAPAGRLIGLDQDADAIMRAEERLRPFGQNVILRRANFAELGTVLAEITWVCRPASCSNPSGASASIARARSTCAWTAGRRSRRRSW</sequence>
<organism evidence="1 2">
    <name type="scientific">Candidatus Segetimicrobium genomatis</name>
    <dbReference type="NCBI Taxonomy" id="2569760"/>
    <lineage>
        <taxon>Bacteria</taxon>
        <taxon>Bacillati</taxon>
        <taxon>Candidatus Sysuimicrobiota</taxon>
        <taxon>Candidatus Sysuimicrobiia</taxon>
        <taxon>Candidatus Sysuimicrobiales</taxon>
        <taxon>Candidatus Segetimicrobiaceae</taxon>
        <taxon>Candidatus Segetimicrobium</taxon>
    </lineage>
</organism>
<dbReference type="Gene3D" id="3.40.50.150">
    <property type="entry name" value="Vaccinia Virus protein VP39"/>
    <property type="match status" value="1"/>
</dbReference>
<name>A0A537J1X4_9BACT</name>
<dbReference type="GO" id="GO:0070475">
    <property type="term" value="P:rRNA base methylation"/>
    <property type="evidence" value="ECO:0007669"/>
    <property type="project" value="TreeGrafter"/>
</dbReference>
<dbReference type="EC" id="2.1.1.199" evidence="1"/>
<dbReference type="AlphaFoldDB" id="A0A537J1X4"/>
<proteinExistence type="predicted"/>
<gene>
    <name evidence="1" type="primary">mraW</name>
    <name evidence="1" type="ORF">E6H04_14010</name>
</gene>
<dbReference type="GO" id="GO:0005737">
    <property type="term" value="C:cytoplasm"/>
    <property type="evidence" value="ECO:0007669"/>
    <property type="project" value="TreeGrafter"/>
</dbReference>
<accession>A0A537J1X4</accession>
<dbReference type="PANTHER" id="PTHR11265">
    <property type="entry name" value="S-ADENOSYL-METHYLTRANSFERASE MRAW"/>
    <property type="match status" value="1"/>
</dbReference>
<evidence type="ECO:0000313" key="2">
    <source>
        <dbReference type="Proteomes" id="UP000320048"/>
    </source>
</evidence>
<dbReference type="Pfam" id="PF01795">
    <property type="entry name" value="Methyltransf_5"/>
    <property type="match status" value="1"/>
</dbReference>
<comment type="caution">
    <text evidence="1">The sequence shown here is derived from an EMBL/GenBank/DDBJ whole genome shotgun (WGS) entry which is preliminary data.</text>
</comment>